<organism evidence="1 2">
    <name type="scientific">Paractinoplanes durhamensis</name>
    <dbReference type="NCBI Taxonomy" id="113563"/>
    <lineage>
        <taxon>Bacteria</taxon>
        <taxon>Bacillati</taxon>
        <taxon>Actinomycetota</taxon>
        <taxon>Actinomycetes</taxon>
        <taxon>Micromonosporales</taxon>
        <taxon>Micromonosporaceae</taxon>
        <taxon>Paractinoplanes</taxon>
    </lineage>
</organism>
<name>A0ABQ3YSW9_9ACTN</name>
<dbReference type="Proteomes" id="UP000637628">
    <property type="component" value="Unassembled WGS sequence"/>
</dbReference>
<gene>
    <name evidence="1" type="ORF">Adu01nite_20250</name>
</gene>
<accession>A0ABQ3YSW9</accession>
<proteinExistence type="predicted"/>
<keyword evidence="2" id="KW-1185">Reference proteome</keyword>
<dbReference type="EMBL" id="BOML01000019">
    <property type="protein sequence ID" value="GIE00675.1"/>
    <property type="molecule type" value="Genomic_DNA"/>
</dbReference>
<reference evidence="1 2" key="1">
    <citation type="submission" date="2021-01" db="EMBL/GenBank/DDBJ databases">
        <title>Whole genome shotgun sequence of Actinoplanes durhamensis NBRC 14914.</title>
        <authorList>
            <person name="Komaki H."/>
            <person name="Tamura T."/>
        </authorList>
    </citation>
    <scope>NUCLEOTIDE SEQUENCE [LARGE SCALE GENOMIC DNA]</scope>
    <source>
        <strain evidence="1 2">NBRC 14914</strain>
    </source>
</reference>
<protein>
    <submittedName>
        <fullName evidence="1">Uncharacterized protein</fullName>
    </submittedName>
</protein>
<comment type="caution">
    <text evidence="1">The sequence shown here is derived from an EMBL/GenBank/DDBJ whole genome shotgun (WGS) entry which is preliminary data.</text>
</comment>
<evidence type="ECO:0000313" key="1">
    <source>
        <dbReference type="EMBL" id="GIE00675.1"/>
    </source>
</evidence>
<sequence length="184" mass="20131">MGGDNVGMDLSEVRKDVAAVDELVRFLVKSQAIDMNDPDWIAKLKAAPNPVDEAGVRVEADAALQALLDAYESGDAALRAEVREIFRAYPSFRDCAGLPNQWATAAEFRRRLLLISANDQGADPRDELISLWGLCHAGRELGIDTEPVLREVAELSSGVDHYGFGSMRALILRGLEVHDPSEWA</sequence>
<evidence type="ECO:0000313" key="2">
    <source>
        <dbReference type="Proteomes" id="UP000637628"/>
    </source>
</evidence>